<feature type="compositionally biased region" description="Polar residues" evidence="1">
    <location>
        <begin position="119"/>
        <end position="133"/>
    </location>
</feature>
<proteinExistence type="predicted"/>
<comment type="caution">
    <text evidence="2">The sequence shown here is derived from an EMBL/GenBank/DDBJ whole genome shotgun (WGS) entry which is preliminary data.</text>
</comment>
<dbReference type="AlphaFoldDB" id="A0A8S0W593"/>
<protein>
    <submittedName>
        <fullName evidence="2">Uncharacterized protein</fullName>
    </submittedName>
</protein>
<evidence type="ECO:0000313" key="3">
    <source>
        <dbReference type="Proteomes" id="UP000467700"/>
    </source>
</evidence>
<organism evidence="2 3">
    <name type="scientific">Cyclocybe aegerita</name>
    <name type="common">Black poplar mushroom</name>
    <name type="synonym">Agrocybe aegerita</name>
    <dbReference type="NCBI Taxonomy" id="1973307"/>
    <lineage>
        <taxon>Eukaryota</taxon>
        <taxon>Fungi</taxon>
        <taxon>Dikarya</taxon>
        <taxon>Basidiomycota</taxon>
        <taxon>Agaricomycotina</taxon>
        <taxon>Agaricomycetes</taxon>
        <taxon>Agaricomycetidae</taxon>
        <taxon>Agaricales</taxon>
        <taxon>Agaricineae</taxon>
        <taxon>Bolbitiaceae</taxon>
        <taxon>Cyclocybe</taxon>
    </lineage>
</organism>
<dbReference type="EMBL" id="CACVBS010000101">
    <property type="protein sequence ID" value="CAA7271116.1"/>
    <property type="molecule type" value="Genomic_DNA"/>
</dbReference>
<feature type="compositionally biased region" description="Low complexity" evidence="1">
    <location>
        <begin position="13"/>
        <end position="23"/>
    </location>
</feature>
<feature type="compositionally biased region" description="Low complexity" evidence="1">
    <location>
        <begin position="72"/>
        <end position="86"/>
    </location>
</feature>
<gene>
    <name evidence="2" type="ORF">AAE3_LOCUS13216</name>
</gene>
<feature type="compositionally biased region" description="Low complexity" evidence="1">
    <location>
        <begin position="147"/>
        <end position="167"/>
    </location>
</feature>
<keyword evidence="3" id="KW-1185">Reference proteome</keyword>
<feature type="region of interest" description="Disordered" evidence="1">
    <location>
        <begin position="72"/>
        <end position="176"/>
    </location>
</feature>
<evidence type="ECO:0000313" key="2">
    <source>
        <dbReference type="EMBL" id="CAA7271116.1"/>
    </source>
</evidence>
<name>A0A8S0W593_CYCAE</name>
<dbReference type="Proteomes" id="UP000467700">
    <property type="component" value="Unassembled WGS sequence"/>
</dbReference>
<accession>A0A8S0W593</accession>
<evidence type="ECO:0000256" key="1">
    <source>
        <dbReference type="SAM" id="MobiDB-lite"/>
    </source>
</evidence>
<sequence>MQNARVAVLTRPSSAKSASFSLDSPEVSSALALVRKSGAIVPSSRSTGEQPKTFTFTEADLTAFAQKILNDAKASARAETAAQAAAKAEDSDSDSDSDSSGTIPRKQASTRAKAKASGGSYSNNRRNVGSFNNIGGAPPVSKKSRTGSNKGSDGSNNDDNYGSFNFSTGETAPGARMPWEVPYKFHKSSSGKGGKKSKKCGSSNLFIGVRVSKLISITFLAQD</sequence>
<feature type="region of interest" description="Disordered" evidence="1">
    <location>
        <begin position="1"/>
        <end position="23"/>
    </location>
</feature>
<reference evidence="2 3" key="1">
    <citation type="submission" date="2020-01" db="EMBL/GenBank/DDBJ databases">
        <authorList>
            <person name="Gupta K D."/>
        </authorList>
    </citation>
    <scope>NUCLEOTIDE SEQUENCE [LARGE SCALE GENOMIC DNA]</scope>
</reference>